<accession>A0A0D9VWN8</accession>
<evidence type="ECO:0000313" key="2">
    <source>
        <dbReference type="EnsemblPlants" id="LPERR03G22380.1"/>
    </source>
</evidence>
<feature type="compositionally biased region" description="Basic and acidic residues" evidence="1">
    <location>
        <begin position="69"/>
        <end position="78"/>
    </location>
</feature>
<dbReference type="AlphaFoldDB" id="A0A0D9VWN8"/>
<dbReference type="HOGENOM" id="CLU_1059085_0_0_1"/>
<name>A0A0D9VWN8_9ORYZ</name>
<sequence length="263" mass="29073">MALTLLASPISGVEARNHPSAFVGRRSGRIWAPGGQIWPPTGGSAGCVKAARRERGRPTTRGWRQHRRSGNDARRRPMGEWPELAEAAAASSGIWCRRERIWLPRASDGGTTRWSRWCGVRNGVVEAPACGRCGEHMEPGRQRRQCARRPWRAGGTDAVTAARRPIFIPLVGPGLRRLVVGAQGGVEASFLLIYCAMTVLVRRLDGMDALVFSWQPTAWWSCDRWIDGASVCRRRQRGDNDARVIRGDNGSVVRWALRAYGGL</sequence>
<keyword evidence="3" id="KW-1185">Reference proteome</keyword>
<reference evidence="2 3" key="1">
    <citation type="submission" date="2012-08" db="EMBL/GenBank/DDBJ databases">
        <title>Oryza genome evolution.</title>
        <authorList>
            <person name="Wing R.A."/>
        </authorList>
    </citation>
    <scope>NUCLEOTIDE SEQUENCE</scope>
</reference>
<evidence type="ECO:0000313" key="3">
    <source>
        <dbReference type="Proteomes" id="UP000032180"/>
    </source>
</evidence>
<reference evidence="3" key="2">
    <citation type="submission" date="2013-12" db="EMBL/GenBank/DDBJ databases">
        <authorList>
            <person name="Yu Y."/>
            <person name="Lee S."/>
            <person name="de Baynast K."/>
            <person name="Wissotski M."/>
            <person name="Liu L."/>
            <person name="Talag J."/>
            <person name="Goicoechea J."/>
            <person name="Angelova A."/>
            <person name="Jetty R."/>
            <person name="Kudrna D."/>
            <person name="Golser W."/>
            <person name="Rivera L."/>
            <person name="Zhang J."/>
            <person name="Wing R."/>
        </authorList>
    </citation>
    <scope>NUCLEOTIDE SEQUENCE</scope>
</reference>
<protein>
    <submittedName>
        <fullName evidence="2">Uncharacterized protein</fullName>
    </submittedName>
</protein>
<dbReference type="Gramene" id="LPERR03G22380.1">
    <property type="protein sequence ID" value="LPERR03G22380.1"/>
    <property type="gene ID" value="LPERR03G22380"/>
</dbReference>
<feature type="region of interest" description="Disordered" evidence="1">
    <location>
        <begin position="52"/>
        <end position="80"/>
    </location>
</feature>
<reference evidence="2" key="3">
    <citation type="submission" date="2015-04" db="UniProtKB">
        <authorList>
            <consortium name="EnsemblPlants"/>
        </authorList>
    </citation>
    <scope>IDENTIFICATION</scope>
</reference>
<dbReference type="Proteomes" id="UP000032180">
    <property type="component" value="Chromosome 3"/>
</dbReference>
<organism evidence="2 3">
    <name type="scientific">Leersia perrieri</name>
    <dbReference type="NCBI Taxonomy" id="77586"/>
    <lineage>
        <taxon>Eukaryota</taxon>
        <taxon>Viridiplantae</taxon>
        <taxon>Streptophyta</taxon>
        <taxon>Embryophyta</taxon>
        <taxon>Tracheophyta</taxon>
        <taxon>Spermatophyta</taxon>
        <taxon>Magnoliopsida</taxon>
        <taxon>Liliopsida</taxon>
        <taxon>Poales</taxon>
        <taxon>Poaceae</taxon>
        <taxon>BOP clade</taxon>
        <taxon>Oryzoideae</taxon>
        <taxon>Oryzeae</taxon>
        <taxon>Oryzinae</taxon>
        <taxon>Leersia</taxon>
    </lineage>
</organism>
<proteinExistence type="predicted"/>
<evidence type="ECO:0000256" key="1">
    <source>
        <dbReference type="SAM" id="MobiDB-lite"/>
    </source>
</evidence>
<dbReference type="EnsemblPlants" id="LPERR03G22380.1">
    <property type="protein sequence ID" value="LPERR03G22380.1"/>
    <property type="gene ID" value="LPERR03G22380"/>
</dbReference>